<dbReference type="PANTHER" id="PTHR37610">
    <property type="entry name" value="CCHC-TYPE DOMAIN-CONTAINING PROTEIN"/>
    <property type="match status" value="1"/>
</dbReference>
<dbReference type="InterPro" id="IPR029472">
    <property type="entry name" value="Copia-like_N"/>
</dbReference>
<reference evidence="2 3" key="1">
    <citation type="journal article" date="2014" name="Am. J. Bot.">
        <title>Genome assembly and annotation for red clover (Trifolium pratense; Fabaceae).</title>
        <authorList>
            <person name="Istvanek J."/>
            <person name="Jaros M."/>
            <person name="Krenek A."/>
            <person name="Repkova J."/>
        </authorList>
    </citation>
    <scope>NUCLEOTIDE SEQUENCE [LARGE SCALE GENOMIC DNA]</scope>
    <source>
        <strain evidence="3">cv. Tatra</strain>
        <tissue evidence="2">Young leaves</tissue>
    </source>
</reference>
<dbReference type="Pfam" id="PF14244">
    <property type="entry name" value="Retrotran_gag_3"/>
    <property type="match status" value="1"/>
</dbReference>
<sequence>MNGNNYNQWAQTVRLVLDGKGKLGFLTGAIAEPAQGDPLHKQWKSENSMIIAWLVSTMETGIGKPYMFLPSAKDVWEAVKETYSDIQNASQIFGLNSKLWHAKQGDRNKIVFYF</sequence>
<comment type="caution">
    <text evidence="2">The sequence shown here is derived from an EMBL/GenBank/DDBJ whole genome shotgun (WGS) entry which is preliminary data.</text>
</comment>
<evidence type="ECO:0000313" key="2">
    <source>
        <dbReference type="EMBL" id="PNX61751.1"/>
    </source>
</evidence>
<proteinExistence type="predicted"/>
<dbReference type="Proteomes" id="UP000236291">
    <property type="component" value="Unassembled WGS sequence"/>
</dbReference>
<gene>
    <name evidence="2" type="ORF">L195_g060817</name>
</gene>
<organism evidence="2 3">
    <name type="scientific">Trifolium pratense</name>
    <name type="common">Red clover</name>
    <dbReference type="NCBI Taxonomy" id="57577"/>
    <lineage>
        <taxon>Eukaryota</taxon>
        <taxon>Viridiplantae</taxon>
        <taxon>Streptophyta</taxon>
        <taxon>Embryophyta</taxon>
        <taxon>Tracheophyta</taxon>
        <taxon>Spermatophyta</taxon>
        <taxon>Magnoliopsida</taxon>
        <taxon>eudicotyledons</taxon>
        <taxon>Gunneridae</taxon>
        <taxon>Pentapetalae</taxon>
        <taxon>rosids</taxon>
        <taxon>fabids</taxon>
        <taxon>Fabales</taxon>
        <taxon>Fabaceae</taxon>
        <taxon>Papilionoideae</taxon>
        <taxon>50 kb inversion clade</taxon>
        <taxon>NPAAA clade</taxon>
        <taxon>Hologalegina</taxon>
        <taxon>IRL clade</taxon>
        <taxon>Trifolieae</taxon>
        <taxon>Trifolium</taxon>
    </lineage>
</organism>
<accession>A0A2K3K653</accession>
<reference evidence="2 3" key="2">
    <citation type="journal article" date="2017" name="Front. Plant Sci.">
        <title>Gene Classification and Mining of Molecular Markers Useful in Red Clover (Trifolium pratense) Breeding.</title>
        <authorList>
            <person name="Istvanek J."/>
            <person name="Dluhosova J."/>
            <person name="Dluhos P."/>
            <person name="Patkova L."/>
            <person name="Nedelnik J."/>
            <person name="Repkova J."/>
        </authorList>
    </citation>
    <scope>NUCLEOTIDE SEQUENCE [LARGE SCALE GENOMIC DNA]</scope>
    <source>
        <strain evidence="3">cv. Tatra</strain>
        <tissue evidence="2">Young leaves</tissue>
    </source>
</reference>
<dbReference type="AlphaFoldDB" id="A0A2K3K653"/>
<evidence type="ECO:0000313" key="3">
    <source>
        <dbReference type="Proteomes" id="UP000236291"/>
    </source>
</evidence>
<name>A0A2K3K653_TRIPR</name>
<evidence type="ECO:0000259" key="1">
    <source>
        <dbReference type="Pfam" id="PF14244"/>
    </source>
</evidence>
<dbReference type="EMBL" id="ASHM01143456">
    <property type="protein sequence ID" value="PNX61751.1"/>
    <property type="molecule type" value="Genomic_DNA"/>
</dbReference>
<dbReference type="PANTHER" id="PTHR37610:SF75">
    <property type="entry name" value="RETROTRANSPOSON COPIA-LIKE N-TERMINAL DOMAIN-CONTAINING PROTEIN"/>
    <property type="match status" value="1"/>
</dbReference>
<feature type="domain" description="Retrotransposon Copia-like N-terminal" evidence="1">
    <location>
        <begin position="1"/>
        <end position="34"/>
    </location>
</feature>
<protein>
    <submittedName>
        <fullName evidence="2">Always early 2-like protein</fullName>
    </submittedName>
</protein>